<sequence>MATRGSNFDGRIDDNWRRQGCKRRQRRREEQWRRDERRNQKERRRDVPIFLINFNTISSQVISLKFQPLPILLIHSFMEVITTKLYNSVKCYWRPTSYNRLDTTATYGDLRMEESRPRRQKRRQMRRIRVAPRLKLKLTRSPRKLFIQIRDAYVKIMMKLANTSVVRGTTMTGCNGDGFGKTMIKECDEKIVIEILKNLAIRKHL</sequence>
<comment type="caution">
    <text evidence="1">The sequence shown here is derived from an EMBL/GenBank/DDBJ whole genome shotgun (WGS) entry which is preliminary data.</text>
</comment>
<name>A0A5N6N9M3_9ASTR</name>
<dbReference type="AlphaFoldDB" id="A0A5N6N9M3"/>
<keyword evidence="2" id="KW-1185">Reference proteome</keyword>
<dbReference type="PANTHER" id="PTHR33702:SF5">
    <property type="entry name" value="OS01G0308600 PROTEIN"/>
    <property type="match status" value="1"/>
</dbReference>
<organism evidence="1 2">
    <name type="scientific">Mikania micrantha</name>
    <name type="common">bitter vine</name>
    <dbReference type="NCBI Taxonomy" id="192012"/>
    <lineage>
        <taxon>Eukaryota</taxon>
        <taxon>Viridiplantae</taxon>
        <taxon>Streptophyta</taxon>
        <taxon>Embryophyta</taxon>
        <taxon>Tracheophyta</taxon>
        <taxon>Spermatophyta</taxon>
        <taxon>Magnoliopsida</taxon>
        <taxon>eudicotyledons</taxon>
        <taxon>Gunneridae</taxon>
        <taxon>Pentapetalae</taxon>
        <taxon>asterids</taxon>
        <taxon>campanulids</taxon>
        <taxon>Asterales</taxon>
        <taxon>Asteraceae</taxon>
        <taxon>Asteroideae</taxon>
        <taxon>Heliantheae alliance</taxon>
        <taxon>Eupatorieae</taxon>
        <taxon>Mikania</taxon>
    </lineage>
</organism>
<protein>
    <submittedName>
        <fullName evidence="1">Uncharacterized protein</fullName>
    </submittedName>
</protein>
<dbReference type="OrthoDB" id="1898021at2759"/>
<dbReference type="EMBL" id="SZYD01000012">
    <property type="protein sequence ID" value="KAD4584531.1"/>
    <property type="molecule type" value="Genomic_DNA"/>
</dbReference>
<evidence type="ECO:0000313" key="2">
    <source>
        <dbReference type="Proteomes" id="UP000326396"/>
    </source>
</evidence>
<dbReference type="Proteomes" id="UP000326396">
    <property type="component" value="Linkage Group LG2"/>
</dbReference>
<accession>A0A5N6N9M3</accession>
<proteinExistence type="predicted"/>
<gene>
    <name evidence="1" type="ORF">E3N88_22132</name>
</gene>
<reference evidence="1 2" key="1">
    <citation type="submission" date="2019-05" db="EMBL/GenBank/DDBJ databases">
        <title>Mikania micrantha, genome provides insights into the molecular mechanism of rapid growth.</title>
        <authorList>
            <person name="Liu B."/>
        </authorList>
    </citation>
    <scope>NUCLEOTIDE SEQUENCE [LARGE SCALE GENOMIC DNA]</scope>
    <source>
        <strain evidence="1">NLD-2019</strain>
        <tissue evidence="1">Leaf</tissue>
    </source>
</reference>
<evidence type="ECO:0000313" key="1">
    <source>
        <dbReference type="EMBL" id="KAD4584531.1"/>
    </source>
</evidence>
<dbReference type="PANTHER" id="PTHR33702">
    <property type="entry name" value="BNAA09G40010D PROTEIN"/>
    <property type="match status" value="1"/>
</dbReference>